<gene>
    <name evidence="2" type="ORF">P6N53_10895</name>
</gene>
<dbReference type="Pfam" id="PF19912">
    <property type="entry name" value="DUF6385"/>
    <property type="match status" value="1"/>
</dbReference>
<proteinExistence type="predicted"/>
<reference evidence="2" key="1">
    <citation type="journal article" date="2023" name="J. Hazard. Mater.">
        <title>Anaerobic biodegradation of pyrene and benzo[a]pyrene by a new sulfate-reducing Desulforamulus aquiferis strain DSA.</title>
        <authorList>
            <person name="Zhang Z."/>
            <person name="Sun J."/>
            <person name="Gong X."/>
            <person name="Wang C."/>
            <person name="Wang H."/>
        </authorList>
    </citation>
    <scope>NUCLEOTIDE SEQUENCE</scope>
    <source>
        <strain evidence="2">DSA</strain>
    </source>
</reference>
<dbReference type="Proteomes" id="UP001172911">
    <property type="component" value="Unassembled WGS sequence"/>
</dbReference>
<name>A0AAW7ZF03_9FIRM</name>
<protein>
    <submittedName>
        <fullName evidence="2">DNRLRE domain-containing protein</fullName>
    </submittedName>
</protein>
<dbReference type="InterPro" id="IPR045965">
    <property type="entry name" value="DUF6385"/>
</dbReference>
<dbReference type="EMBL" id="JARPTC010000016">
    <property type="protein sequence ID" value="MDO7787724.1"/>
    <property type="molecule type" value="Genomic_DNA"/>
</dbReference>
<evidence type="ECO:0000313" key="2">
    <source>
        <dbReference type="EMBL" id="MDO7787724.1"/>
    </source>
</evidence>
<dbReference type="RefSeq" id="WP_304543006.1">
    <property type="nucleotide sequence ID" value="NZ_JARPTC010000016.1"/>
</dbReference>
<reference evidence="2" key="2">
    <citation type="submission" date="2023-03" db="EMBL/GenBank/DDBJ databases">
        <authorList>
            <person name="Zhang Z."/>
        </authorList>
    </citation>
    <scope>NUCLEOTIDE SEQUENCE</scope>
    <source>
        <strain evidence="2">DSA</strain>
    </source>
</reference>
<dbReference type="NCBIfam" id="NF033679">
    <property type="entry name" value="DNRLRE_dom"/>
    <property type="match status" value="1"/>
</dbReference>
<sequence>MEKEAIILRPEKSTYVTSRKPFFISCNSSTLPVGSLCASRFISYLYFDLSSLPSDLIIKSALLTLYLKAPPYKGIPPNTIIIHPLKNTFEDCETFFIDRPRNFEEIKLTANYIPESPKFELAITEIFNRWYSQTLPNHGLSLSTSDLFNSGYLKFHSSNIIDTSQQPTLTIETSISKEYDIVNTEEDLEVLSMNSYSSTREVWCFSVFSFIVKNTGINQILLTIQDSADGLDFIDEGPERSLLPGQSVILVNRFFARYARLKARLAPGESATGILKIFLQGRIT</sequence>
<evidence type="ECO:0000259" key="1">
    <source>
        <dbReference type="Pfam" id="PF19912"/>
    </source>
</evidence>
<dbReference type="AlphaFoldDB" id="A0AAW7ZF03"/>
<comment type="caution">
    <text evidence="2">The sequence shown here is derived from an EMBL/GenBank/DDBJ whole genome shotgun (WGS) entry which is preliminary data.</text>
</comment>
<evidence type="ECO:0000313" key="3">
    <source>
        <dbReference type="Proteomes" id="UP001172911"/>
    </source>
</evidence>
<organism evidence="2 3">
    <name type="scientific">Desulforamulus aquiferis</name>
    <dbReference type="NCBI Taxonomy" id="1397668"/>
    <lineage>
        <taxon>Bacteria</taxon>
        <taxon>Bacillati</taxon>
        <taxon>Bacillota</taxon>
        <taxon>Clostridia</taxon>
        <taxon>Eubacteriales</taxon>
        <taxon>Peptococcaceae</taxon>
        <taxon>Desulforamulus</taxon>
    </lineage>
</organism>
<feature type="domain" description="DUF6385" evidence="1">
    <location>
        <begin position="205"/>
        <end position="281"/>
    </location>
</feature>
<accession>A0AAW7ZF03</accession>
<keyword evidence="3" id="KW-1185">Reference proteome</keyword>